<dbReference type="Gene3D" id="1.10.150.240">
    <property type="entry name" value="Putative phosphatase, domain 2"/>
    <property type="match status" value="1"/>
</dbReference>
<dbReference type="NCBIfam" id="TIGR01549">
    <property type="entry name" value="HAD-SF-IA-v1"/>
    <property type="match status" value="1"/>
</dbReference>
<gene>
    <name evidence="1" type="ORF">GCM10011289_28420</name>
</gene>
<dbReference type="InterPro" id="IPR036412">
    <property type="entry name" value="HAD-like_sf"/>
</dbReference>
<dbReference type="InterPro" id="IPR006549">
    <property type="entry name" value="HAD-SF_hydro_IIIA"/>
</dbReference>
<dbReference type="Proteomes" id="UP000645257">
    <property type="component" value="Unassembled WGS sequence"/>
</dbReference>
<dbReference type="InterPro" id="IPR006439">
    <property type="entry name" value="HAD-SF_hydro_IA"/>
</dbReference>
<evidence type="ECO:0000313" key="1">
    <source>
        <dbReference type="EMBL" id="GGY22990.1"/>
    </source>
</evidence>
<dbReference type="NCBIfam" id="TIGR01662">
    <property type="entry name" value="HAD-SF-IIIA"/>
    <property type="match status" value="1"/>
</dbReference>
<dbReference type="NCBIfam" id="TIGR01509">
    <property type="entry name" value="HAD-SF-IA-v3"/>
    <property type="match status" value="1"/>
</dbReference>
<dbReference type="InterPro" id="IPR050155">
    <property type="entry name" value="HAD-like_hydrolase_sf"/>
</dbReference>
<reference evidence="1" key="2">
    <citation type="submission" date="2020-09" db="EMBL/GenBank/DDBJ databases">
        <authorList>
            <person name="Sun Q."/>
            <person name="Kim S."/>
        </authorList>
    </citation>
    <scope>NUCLEOTIDE SEQUENCE</scope>
    <source>
        <strain evidence="1">KCTC 32182</strain>
    </source>
</reference>
<dbReference type="GO" id="GO:0006281">
    <property type="term" value="P:DNA repair"/>
    <property type="evidence" value="ECO:0007669"/>
    <property type="project" value="TreeGrafter"/>
</dbReference>
<dbReference type="Pfam" id="PF13419">
    <property type="entry name" value="HAD_2"/>
    <property type="match status" value="1"/>
</dbReference>
<dbReference type="AlphaFoldDB" id="A0A918P4T5"/>
<keyword evidence="2" id="KW-1185">Reference proteome</keyword>
<dbReference type="SFLD" id="SFLDS00003">
    <property type="entry name" value="Haloacid_Dehalogenase"/>
    <property type="match status" value="1"/>
</dbReference>
<dbReference type="PANTHER" id="PTHR43434:SF24">
    <property type="entry name" value="HYDROLASE-RELATED"/>
    <property type="match status" value="1"/>
</dbReference>
<dbReference type="InterPro" id="IPR023214">
    <property type="entry name" value="HAD_sf"/>
</dbReference>
<comment type="caution">
    <text evidence="1">The sequence shown here is derived from an EMBL/GenBank/DDBJ whole genome shotgun (WGS) entry which is preliminary data.</text>
</comment>
<dbReference type="PANTHER" id="PTHR43434">
    <property type="entry name" value="PHOSPHOGLYCOLATE PHOSPHATASE"/>
    <property type="match status" value="1"/>
</dbReference>
<protein>
    <submittedName>
        <fullName evidence="1">Haloacid dehalogenase</fullName>
    </submittedName>
</protein>
<accession>A0A918P4T5</accession>
<dbReference type="SUPFAM" id="SSF56784">
    <property type="entry name" value="HAD-like"/>
    <property type="match status" value="1"/>
</dbReference>
<dbReference type="RefSeq" id="WP_189535468.1">
    <property type="nucleotide sequence ID" value="NZ_BMYX01000018.1"/>
</dbReference>
<dbReference type="GO" id="GO:0008967">
    <property type="term" value="F:phosphoglycolate phosphatase activity"/>
    <property type="evidence" value="ECO:0007669"/>
    <property type="project" value="TreeGrafter"/>
</dbReference>
<proteinExistence type="predicted"/>
<name>A0A918P4T5_9NEIS</name>
<dbReference type="EMBL" id="BMYX01000018">
    <property type="protein sequence ID" value="GGY22990.1"/>
    <property type="molecule type" value="Genomic_DNA"/>
</dbReference>
<sequence length="219" mass="23519">MALPFDLIVFDWDGTLMDSTAHIVHSIQNAARDVGAAIPDRAAASHVIGLGLAEALQKACPDLPPERYPAMVDAYRRYYFSADETIELFPGVSEAMRALAQQGYLLAVATGKSRRGLDRALTATGLADCFDATRTVDECPSKPHPAMLEALMEQLGATPTRTLMVGDTTHDLLMAANAGTHGAGLTQGAHDADILELCPSLGVFDTFADFYGWLSDYRT</sequence>
<dbReference type="Gene3D" id="3.40.50.1000">
    <property type="entry name" value="HAD superfamily/HAD-like"/>
    <property type="match status" value="1"/>
</dbReference>
<dbReference type="InterPro" id="IPR041492">
    <property type="entry name" value="HAD_2"/>
</dbReference>
<evidence type="ECO:0000313" key="2">
    <source>
        <dbReference type="Proteomes" id="UP000645257"/>
    </source>
</evidence>
<dbReference type="GO" id="GO:0005829">
    <property type="term" value="C:cytosol"/>
    <property type="evidence" value="ECO:0007669"/>
    <property type="project" value="TreeGrafter"/>
</dbReference>
<dbReference type="InterPro" id="IPR023198">
    <property type="entry name" value="PGP-like_dom2"/>
</dbReference>
<reference evidence="1" key="1">
    <citation type="journal article" date="2014" name="Int. J. Syst. Evol. Microbiol.">
        <title>Complete genome sequence of Corynebacterium casei LMG S-19264T (=DSM 44701T), isolated from a smear-ripened cheese.</title>
        <authorList>
            <consortium name="US DOE Joint Genome Institute (JGI-PGF)"/>
            <person name="Walter F."/>
            <person name="Albersmeier A."/>
            <person name="Kalinowski J."/>
            <person name="Ruckert C."/>
        </authorList>
    </citation>
    <scope>NUCLEOTIDE SEQUENCE</scope>
    <source>
        <strain evidence="1">KCTC 32182</strain>
    </source>
</reference>
<organism evidence="1 2">
    <name type="scientific">Paludibacterium paludis</name>
    <dbReference type="NCBI Taxonomy" id="1225769"/>
    <lineage>
        <taxon>Bacteria</taxon>
        <taxon>Pseudomonadati</taxon>
        <taxon>Pseudomonadota</taxon>
        <taxon>Betaproteobacteria</taxon>
        <taxon>Neisseriales</taxon>
        <taxon>Chromobacteriaceae</taxon>
        <taxon>Paludibacterium</taxon>
    </lineage>
</organism>
<dbReference type="SFLD" id="SFLDG01129">
    <property type="entry name" value="C1.5:_HAD__Beta-PGM__Phosphata"/>
    <property type="match status" value="1"/>
</dbReference>
<dbReference type="SFLD" id="SFLDG01135">
    <property type="entry name" value="C1.5.6:_HAD__Beta-PGM__Phospha"/>
    <property type="match status" value="1"/>
</dbReference>